<protein>
    <submittedName>
        <fullName evidence="2">Uncharacterized protein</fullName>
    </submittedName>
</protein>
<dbReference type="Pfam" id="PF19457">
    <property type="entry name" value="DUF5994"/>
    <property type="match status" value="1"/>
</dbReference>
<evidence type="ECO:0000313" key="2">
    <source>
        <dbReference type="EMBL" id="SFO35419.1"/>
    </source>
</evidence>
<keyword evidence="3" id="KW-1185">Reference proteome</keyword>
<organism evidence="2 3">
    <name type="scientific">Actinomadura madurae</name>
    <dbReference type="NCBI Taxonomy" id="1993"/>
    <lineage>
        <taxon>Bacteria</taxon>
        <taxon>Bacillati</taxon>
        <taxon>Actinomycetota</taxon>
        <taxon>Actinomycetes</taxon>
        <taxon>Streptosporangiales</taxon>
        <taxon>Thermomonosporaceae</taxon>
        <taxon>Actinomadura</taxon>
    </lineage>
</organism>
<accession>A0A1I5GHP9</accession>
<dbReference type="STRING" id="1993.SAMN04489713_105207"/>
<dbReference type="Proteomes" id="UP000183413">
    <property type="component" value="Unassembled WGS sequence"/>
</dbReference>
<dbReference type="eggNOG" id="ENOG5034956">
    <property type="taxonomic scope" value="Bacteria"/>
</dbReference>
<feature type="compositionally biased region" description="Polar residues" evidence="1">
    <location>
        <begin position="1"/>
        <end position="10"/>
    </location>
</feature>
<evidence type="ECO:0000256" key="1">
    <source>
        <dbReference type="SAM" id="MobiDB-lite"/>
    </source>
</evidence>
<dbReference type="RefSeq" id="WP_143118472.1">
    <property type="nucleotide sequence ID" value="NZ_FOVH01000005.1"/>
</dbReference>
<name>A0A1I5GHP9_9ACTN</name>
<dbReference type="AlphaFoldDB" id="A0A1I5GHP9"/>
<dbReference type="OrthoDB" id="3785441at2"/>
<dbReference type="InParanoid" id="A0A1I5GHP9"/>
<proteinExistence type="predicted"/>
<feature type="region of interest" description="Disordered" evidence="1">
    <location>
        <begin position="1"/>
        <end position="34"/>
    </location>
</feature>
<sequence>MSLSAYSTPRLTLRPSAPADRTGPGRTPLDGGWWPRSADPVAELPGLVLALQAHGPPDGHRPIAHIMLRAADWDTHPRRLRVEGPNDTREVRLSWFHNPAAGLLTAIYADGHRIDLLTVPAPTGRTAARAALELAAHPANHLSAPDLLAALAVPADPHDPAWTGSAARSVWESEGGRLCEHPAAR</sequence>
<evidence type="ECO:0000313" key="3">
    <source>
        <dbReference type="Proteomes" id="UP000183413"/>
    </source>
</evidence>
<gene>
    <name evidence="2" type="ORF">SAMN04489713_105207</name>
</gene>
<dbReference type="EMBL" id="FOVH01000005">
    <property type="protein sequence ID" value="SFO35419.1"/>
    <property type="molecule type" value="Genomic_DNA"/>
</dbReference>
<reference evidence="2 3" key="1">
    <citation type="submission" date="2016-10" db="EMBL/GenBank/DDBJ databases">
        <authorList>
            <person name="de Groot N.N."/>
        </authorList>
    </citation>
    <scope>NUCLEOTIDE SEQUENCE [LARGE SCALE GENOMIC DNA]</scope>
    <source>
        <strain evidence="2 3">DSM 43067</strain>
    </source>
</reference>
<dbReference type="InterPro" id="IPR046036">
    <property type="entry name" value="DUF5994"/>
</dbReference>